<proteinExistence type="predicted"/>
<name>A0A540K773_MALBA</name>
<dbReference type="STRING" id="106549.A0A540K773"/>
<dbReference type="EMBL" id="VIEB01002057">
    <property type="protein sequence ID" value="TQD70050.1"/>
    <property type="molecule type" value="Genomic_DNA"/>
</dbReference>
<keyword evidence="2" id="KW-1185">Reference proteome</keyword>
<dbReference type="GO" id="GO:0003700">
    <property type="term" value="F:DNA-binding transcription factor activity"/>
    <property type="evidence" value="ECO:0007669"/>
    <property type="project" value="TreeGrafter"/>
</dbReference>
<sequence length="52" mass="5787">MRPERVWMCKVCNQATAVVTCKEDAAALCVAYNPDIHSTNPLIHPLRHPPTS</sequence>
<reference evidence="1 2" key="1">
    <citation type="journal article" date="2019" name="G3 (Bethesda)">
        <title>Sequencing of a Wild Apple (Malus baccata) Genome Unravels the Differences Between Cultivated and Wild Apple Species Regarding Disease Resistance and Cold Tolerance.</title>
        <authorList>
            <person name="Chen X."/>
        </authorList>
    </citation>
    <scope>NUCLEOTIDE SEQUENCE [LARGE SCALE GENOMIC DNA]</scope>
    <source>
        <strain evidence="2">cv. Shandingzi</strain>
        <tissue evidence="1">Leaves</tissue>
    </source>
</reference>
<dbReference type="PANTHER" id="PTHR31319:SF53">
    <property type="entry name" value="ZINC FINGER PROTEIN CONSTANS-LIKE 5"/>
    <property type="match status" value="1"/>
</dbReference>
<dbReference type="InterPro" id="IPR045281">
    <property type="entry name" value="CONSTANS-like"/>
</dbReference>
<organism evidence="1 2">
    <name type="scientific">Malus baccata</name>
    <name type="common">Siberian crab apple</name>
    <name type="synonym">Pyrus baccata</name>
    <dbReference type="NCBI Taxonomy" id="106549"/>
    <lineage>
        <taxon>Eukaryota</taxon>
        <taxon>Viridiplantae</taxon>
        <taxon>Streptophyta</taxon>
        <taxon>Embryophyta</taxon>
        <taxon>Tracheophyta</taxon>
        <taxon>Spermatophyta</taxon>
        <taxon>Magnoliopsida</taxon>
        <taxon>eudicotyledons</taxon>
        <taxon>Gunneridae</taxon>
        <taxon>Pentapetalae</taxon>
        <taxon>rosids</taxon>
        <taxon>fabids</taxon>
        <taxon>Rosales</taxon>
        <taxon>Rosaceae</taxon>
        <taxon>Amygdaloideae</taxon>
        <taxon>Maleae</taxon>
        <taxon>Malus</taxon>
    </lineage>
</organism>
<protein>
    <submittedName>
        <fullName evidence="1">Uncharacterized protein</fullName>
    </submittedName>
</protein>
<evidence type="ECO:0000313" key="1">
    <source>
        <dbReference type="EMBL" id="TQD70050.1"/>
    </source>
</evidence>
<accession>A0A540K773</accession>
<evidence type="ECO:0000313" key="2">
    <source>
        <dbReference type="Proteomes" id="UP000315295"/>
    </source>
</evidence>
<comment type="caution">
    <text evidence="1">The sequence shown here is derived from an EMBL/GenBank/DDBJ whole genome shotgun (WGS) entry which is preliminary data.</text>
</comment>
<dbReference type="AlphaFoldDB" id="A0A540K773"/>
<dbReference type="PANTHER" id="PTHR31319">
    <property type="entry name" value="ZINC FINGER PROTEIN CONSTANS-LIKE 4"/>
    <property type="match status" value="1"/>
</dbReference>
<dbReference type="Proteomes" id="UP000315295">
    <property type="component" value="Unassembled WGS sequence"/>
</dbReference>
<gene>
    <name evidence="1" type="ORF">C1H46_044417</name>
</gene>
<dbReference type="GO" id="GO:0009909">
    <property type="term" value="P:regulation of flower development"/>
    <property type="evidence" value="ECO:0007669"/>
    <property type="project" value="InterPro"/>
</dbReference>
<dbReference type="GO" id="GO:0005634">
    <property type="term" value="C:nucleus"/>
    <property type="evidence" value="ECO:0007669"/>
    <property type="project" value="TreeGrafter"/>
</dbReference>